<dbReference type="OrthoDB" id="3466127at2"/>
<dbReference type="AlphaFoldDB" id="A0A3S2YNE6"/>
<dbReference type="InterPro" id="IPR051908">
    <property type="entry name" value="Ribosomal_N-acetyltransferase"/>
</dbReference>
<dbReference type="InterPro" id="IPR016181">
    <property type="entry name" value="Acyl_CoA_acyltransferase"/>
</dbReference>
<dbReference type="Gene3D" id="3.40.630.30">
    <property type="match status" value="1"/>
</dbReference>
<protein>
    <submittedName>
        <fullName evidence="2">N-acetyltransferase</fullName>
    </submittedName>
</protein>
<accession>A0A3S2YNE6</accession>
<evidence type="ECO:0000313" key="2">
    <source>
        <dbReference type="EMBL" id="RVU15551.1"/>
    </source>
</evidence>
<dbReference type="PROSITE" id="PS51186">
    <property type="entry name" value="GNAT"/>
    <property type="match status" value="1"/>
</dbReference>
<reference evidence="2 3" key="1">
    <citation type="submission" date="2019-01" db="EMBL/GenBank/DDBJ databases">
        <title>Genome sequences of Streptomyces and Rhizobium isolates collected from root and soil.</title>
        <authorList>
            <person name="Chhettri S."/>
            <person name="Sevigny J.L."/>
            <person name="Sen A."/>
            <person name="Ennis N."/>
            <person name="Tisa L."/>
        </authorList>
    </citation>
    <scope>NUCLEOTIDE SEQUENCE [LARGE SCALE GENOMIC DNA]</scope>
    <source>
        <strain evidence="2 3">San01</strain>
    </source>
</reference>
<organism evidence="2 3">
    <name type="scientific">Streptomyces antnestii</name>
    <dbReference type="NCBI Taxonomy" id="2494256"/>
    <lineage>
        <taxon>Bacteria</taxon>
        <taxon>Bacillati</taxon>
        <taxon>Actinomycetota</taxon>
        <taxon>Actinomycetes</taxon>
        <taxon>Kitasatosporales</taxon>
        <taxon>Streptomycetaceae</taxon>
        <taxon>Streptomyces</taxon>
    </lineage>
</organism>
<gene>
    <name evidence="2" type="ORF">EOT10_38885</name>
</gene>
<comment type="caution">
    <text evidence="2">The sequence shown here is derived from an EMBL/GenBank/DDBJ whole genome shotgun (WGS) entry which is preliminary data.</text>
</comment>
<evidence type="ECO:0000259" key="1">
    <source>
        <dbReference type="PROSITE" id="PS51186"/>
    </source>
</evidence>
<sequence>MLIDIWPLKALRVRSPRLELRLPSEEELAAVAEVASRGVHAPGARPFLTPWTDRPPVERARHVVQQHWSRLGSWSPDDWALELVVFFEGHPVGIQEMRAENFGIRREIVSGSWLGVDHQGQGLGTEMRIALLHLAFVELGAVFARSVSFTDNHASLSISRKLGYEPDGLSRDVLDGNVVESQYLRLSQQGWNSQKHLSVTVSGLAGCAALFGIDHHATALGSRQGVVITSEAR</sequence>
<dbReference type="SUPFAM" id="SSF55729">
    <property type="entry name" value="Acyl-CoA N-acyltransferases (Nat)"/>
    <property type="match status" value="1"/>
</dbReference>
<dbReference type="RefSeq" id="WP_127833105.1">
    <property type="nucleotide sequence ID" value="NZ_RZYA01000032.1"/>
</dbReference>
<evidence type="ECO:0000313" key="3">
    <source>
        <dbReference type="Proteomes" id="UP000283128"/>
    </source>
</evidence>
<name>A0A3S2YNE6_9ACTN</name>
<dbReference type="EMBL" id="RZYA01000032">
    <property type="protein sequence ID" value="RVU15551.1"/>
    <property type="molecule type" value="Genomic_DNA"/>
</dbReference>
<keyword evidence="2" id="KW-0808">Transferase</keyword>
<keyword evidence="3" id="KW-1185">Reference proteome</keyword>
<dbReference type="Proteomes" id="UP000283128">
    <property type="component" value="Unassembled WGS sequence"/>
</dbReference>
<proteinExistence type="predicted"/>
<dbReference type="InterPro" id="IPR000182">
    <property type="entry name" value="GNAT_dom"/>
</dbReference>
<dbReference type="Pfam" id="PF13302">
    <property type="entry name" value="Acetyltransf_3"/>
    <property type="match status" value="1"/>
</dbReference>
<feature type="domain" description="N-acetyltransferase" evidence="1">
    <location>
        <begin position="18"/>
        <end position="185"/>
    </location>
</feature>
<dbReference type="GO" id="GO:0008999">
    <property type="term" value="F:protein-N-terminal-alanine acetyltransferase activity"/>
    <property type="evidence" value="ECO:0007669"/>
    <property type="project" value="TreeGrafter"/>
</dbReference>
<dbReference type="PANTHER" id="PTHR43441:SF11">
    <property type="entry name" value="RIBOSOMAL-PROTEIN-SERINE ACETYLTRANSFERASE"/>
    <property type="match status" value="1"/>
</dbReference>
<dbReference type="PANTHER" id="PTHR43441">
    <property type="entry name" value="RIBOSOMAL-PROTEIN-SERINE ACETYLTRANSFERASE"/>
    <property type="match status" value="1"/>
</dbReference>
<dbReference type="GO" id="GO:0005737">
    <property type="term" value="C:cytoplasm"/>
    <property type="evidence" value="ECO:0007669"/>
    <property type="project" value="TreeGrafter"/>
</dbReference>
<dbReference type="GO" id="GO:1990189">
    <property type="term" value="F:protein N-terminal-serine acetyltransferase activity"/>
    <property type="evidence" value="ECO:0007669"/>
    <property type="project" value="TreeGrafter"/>
</dbReference>